<comment type="caution">
    <text evidence="2">The sequence shown here is derived from an EMBL/GenBank/DDBJ whole genome shotgun (WGS) entry which is preliminary data.</text>
</comment>
<dbReference type="SUPFAM" id="SSF63829">
    <property type="entry name" value="Calcium-dependent phosphotriesterase"/>
    <property type="match status" value="1"/>
</dbReference>
<dbReference type="EMBL" id="STGW01000003">
    <property type="protein sequence ID" value="THV15898.1"/>
    <property type="molecule type" value="Genomic_DNA"/>
</dbReference>
<evidence type="ECO:0000256" key="1">
    <source>
        <dbReference type="SAM" id="Phobius"/>
    </source>
</evidence>
<keyword evidence="1" id="KW-0812">Transmembrane</keyword>
<dbReference type="RefSeq" id="WP_136561993.1">
    <property type="nucleotide sequence ID" value="NZ_BAABLS010000010.1"/>
</dbReference>
<name>A0A4S8NGX9_9ACTN</name>
<organism evidence="2 3">
    <name type="scientific">Nocardioides caeni</name>
    <dbReference type="NCBI Taxonomy" id="574700"/>
    <lineage>
        <taxon>Bacteria</taxon>
        <taxon>Bacillati</taxon>
        <taxon>Actinomycetota</taxon>
        <taxon>Actinomycetes</taxon>
        <taxon>Propionibacteriales</taxon>
        <taxon>Nocardioidaceae</taxon>
        <taxon>Nocardioides</taxon>
    </lineage>
</organism>
<keyword evidence="3" id="KW-1185">Reference proteome</keyword>
<dbReference type="Proteomes" id="UP000307087">
    <property type="component" value="Unassembled WGS sequence"/>
</dbReference>
<keyword evidence="1" id="KW-0472">Membrane</keyword>
<gene>
    <name evidence="2" type="ORF">E9934_06060</name>
</gene>
<accession>A0A4S8NGX9</accession>
<dbReference type="AlphaFoldDB" id="A0A4S8NGX9"/>
<dbReference type="OrthoDB" id="3791010at2"/>
<feature type="transmembrane region" description="Helical" evidence="1">
    <location>
        <begin position="41"/>
        <end position="62"/>
    </location>
</feature>
<keyword evidence="1" id="KW-1133">Transmembrane helix</keyword>
<reference evidence="2 3" key="1">
    <citation type="journal article" date="2009" name="Int. J. Syst. Evol. Microbiol.">
        <title>Nocardioides caeni sp. nov., isolated from wastewater.</title>
        <authorList>
            <person name="Yoon J.H."/>
            <person name="Kang S.J."/>
            <person name="Park S."/>
            <person name="Kim W."/>
            <person name="Oh T.K."/>
        </authorList>
    </citation>
    <scope>NUCLEOTIDE SEQUENCE [LARGE SCALE GENOMIC DNA]</scope>
    <source>
        <strain evidence="2 3">DSM 23134</strain>
    </source>
</reference>
<evidence type="ECO:0000313" key="2">
    <source>
        <dbReference type="EMBL" id="THV15898.1"/>
    </source>
</evidence>
<evidence type="ECO:0000313" key="3">
    <source>
        <dbReference type="Proteomes" id="UP000307087"/>
    </source>
</evidence>
<proteinExistence type="predicted"/>
<evidence type="ECO:0008006" key="4">
    <source>
        <dbReference type="Google" id="ProtNLM"/>
    </source>
</evidence>
<protein>
    <recommendedName>
        <fullName evidence="4">WD40 repeat domain-containing protein</fullName>
    </recommendedName>
</protein>
<sequence length="373" mass="39287">MNDLERDLSGMFADRATAVEVPPLPDVLRDPTSTGRRSRRAVVVALVAAAVAAVAIPLAVVARDDEGRRPTERPTVVPDEDRRPALELPYLSGGVLHVGDVSVPTDATGVIAGGDEVYVVTVDDRGAEHWSRLVGDELEPVSWLDDVLSAEVSDDGRLIASVTGPVSGDTIEIHETVTGRLVDRFAVEEPVWEVQVLAGWDRAGRLFWHDGAAPRIWRSDTGAATWSTGGLVWAGMAPSGPILWDGETERSTVVAVEADGTTSPVAQVPVSGTAAWSADGRIAYVDDAASAIFVEDLTTGRRTRLDVTAADQLLGWSGPLVVVREGHFDGEVDQPGEGDPIITIDPTTGERQVIGELGAEDGGFPGLGGTGTL</sequence>